<gene>
    <name evidence="1" type="ORF">S01H1_56702</name>
</gene>
<organism evidence="1">
    <name type="scientific">marine sediment metagenome</name>
    <dbReference type="NCBI Taxonomy" id="412755"/>
    <lineage>
        <taxon>unclassified sequences</taxon>
        <taxon>metagenomes</taxon>
        <taxon>ecological metagenomes</taxon>
    </lineage>
</organism>
<feature type="non-terminal residue" evidence="1">
    <location>
        <position position="48"/>
    </location>
</feature>
<reference evidence="1" key="1">
    <citation type="journal article" date="2014" name="Front. Microbiol.">
        <title>High frequency of phylogenetically diverse reductive dehalogenase-homologous genes in deep subseafloor sedimentary metagenomes.</title>
        <authorList>
            <person name="Kawai M."/>
            <person name="Futagami T."/>
            <person name="Toyoda A."/>
            <person name="Takaki Y."/>
            <person name="Nishi S."/>
            <person name="Hori S."/>
            <person name="Arai W."/>
            <person name="Tsubouchi T."/>
            <person name="Morono Y."/>
            <person name="Uchiyama I."/>
            <person name="Ito T."/>
            <person name="Fujiyama A."/>
            <person name="Inagaki F."/>
            <person name="Takami H."/>
        </authorList>
    </citation>
    <scope>NUCLEOTIDE SEQUENCE</scope>
    <source>
        <strain evidence="1">Expedition CK06-06</strain>
    </source>
</reference>
<protein>
    <submittedName>
        <fullName evidence="1">Uncharacterized protein</fullName>
    </submittedName>
</protein>
<name>X0VQX9_9ZZZZ</name>
<dbReference type="EMBL" id="BARS01036937">
    <property type="protein sequence ID" value="GAG20625.1"/>
    <property type="molecule type" value="Genomic_DNA"/>
</dbReference>
<dbReference type="AlphaFoldDB" id="X0VQX9"/>
<sequence length="48" mass="5327">MKEAITFPGLCASTDQRPAACPRCGRAGMEWHQKLTRPVVDLKLSQVE</sequence>
<proteinExistence type="predicted"/>
<evidence type="ECO:0000313" key="1">
    <source>
        <dbReference type="EMBL" id="GAG20625.1"/>
    </source>
</evidence>
<comment type="caution">
    <text evidence="1">The sequence shown here is derived from an EMBL/GenBank/DDBJ whole genome shotgun (WGS) entry which is preliminary data.</text>
</comment>
<accession>X0VQX9</accession>